<feature type="compositionally biased region" description="Basic and acidic residues" evidence="1">
    <location>
        <begin position="36"/>
        <end position="45"/>
    </location>
</feature>
<organism evidence="2 3">
    <name type="scientific">Micromonas commoda (strain RCC299 / NOUM17 / CCMP2709)</name>
    <name type="common">Picoplanktonic green alga</name>
    <dbReference type="NCBI Taxonomy" id="296587"/>
    <lineage>
        <taxon>Eukaryota</taxon>
        <taxon>Viridiplantae</taxon>
        <taxon>Chlorophyta</taxon>
        <taxon>Mamiellophyceae</taxon>
        <taxon>Mamiellales</taxon>
        <taxon>Mamiellaceae</taxon>
        <taxon>Micromonas</taxon>
    </lineage>
</organism>
<gene>
    <name evidence="2" type="ORF">MICPUN_56890</name>
</gene>
<feature type="compositionally biased region" description="Basic residues" evidence="1">
    <location>
        <begin position="54"/>
        <end position="63"/>
    </location>
</feature>
<dbReference type="GeneID" id="8242107"/>
<reference evidence="2 3" key="1">
    <citation type="journal article" date="2009" name="Science">
        <title>Green evolution and dynamic adaptations revealed by genomes of the marine picoeukaryotes Micromonas.</title>
        <authorList>
            <person name="Worden A.Z."/>
            <person name="Lee J.H."/>
            <person name="Mock T."/>
            <person name="Rouze P."/>
            <person name="Simmons M.P."/>
            <person name="Aerts A.L."/>
            <person name="Allen A.E."/>
            <person name="Cuvelier M.L."/>
            <person name="Derelle E."/>
            <person name="Everett M.V."/>
            <person name="Foulon E."/>
            <person name="Grimwood J."/>
            <person name="Gundlach H."/>
            <person name="Henrissat B."/>
            <person name="Napoli C."/>
            <person name="McDonald S.M."/>
            <person name="Parker M.S."/>
            <person name="Rombauts S."/>
            <person name="Salamov A."/>
            <person name="Von Dassow P."/>
            <person name="Badger J.H."/>
            <person name="Coutinho P.M."/>
            <person name="Demir E."/>
            <person name="Dubchak I."/>
            <person name="Gentemann C."/>
            <person name="Eikrem W."/>
            <person name="Gready J.E."/>
            <person name="John U."/>
            <person name="Lanier W."/>
            <person name="Lindquist E.A."/>
            <person name="Lucas S."/>
            <person name="Mayer K.F."/>
            <person name="Moreau H."/>
            <person name="Not F."/>
            <person name="Otillar R."/>
            <person name="Panaud O."/>
            <person name="Pangilinan J."/>
            <person name="Paulsen I."/>
            <person name="Piegu B."/>
            <person name="Poliakov A."/>
            <person name="Robbens S."/>
            <person name="Schmutz J."/>
            <person name="Toulza E."/>
            <person name="Wyss T."/>
            <person name="Zelensky A."/>
            <person name="Zhou K."/>
            <person name="Armbrust E.V."/>
            <person name="Bhattacharya D."/>
            <person name="Goodenough U.W."/>
            <person name="Van de Peer Y."/>
            <person name="Grigoriev I.V."/>
        </authorList>
    </citation>
    <scope>NUCLEOTIDE SEQUENCE [LARGE SCALE GENOMIC DNA]</scope>
    <source>
        <strain evidence="3">RCC299 / NOUM17</strain>
    </source>
</reference>
<accession>C1E1J0</accession>
<keyword evidence="3" id="KW-1185">Reference proteome</keyword>
<evidence type="ECO:0000313" key="3">
    <source>
        <dbReference type="Proteomes" id="UP000002009"/>
    </source>
</evidence>
<dbReference type="InParanoid" id="C1E1J0"/>
<dbReference type="RefSeq" id="XP_002500918.1">
    <property type="nucleotide sequence ID" value="XM_002500872.1"/>
</dbReference>
<dbReference type="Proteomes" id="UP000002009">
    <property type="component" value="Chromosome 3"/>
</dbReference>
<name>C1E1J0_MICCC</name>
<evidence type="ECO:0000256" key="1">
    <source>
        <dbReference type="SAM" id="MobiDB-lite"/>
    </source>
</evidence>
<dbReference type="AlphaFoldDB" id="C1E1J0"/>
<dbReference type="EMBL" id="CP001324">
    <property type="protein sequence ID" value="ACO62176.1"/>
    <property type="molecule type" value="Genomic_DNA"/>
</dbReference>
<proteinExistence type="predicted"/>
<feature type="region of interest" description="Disordered" evidence="1">
    <location>
        <begin position="25"/>
        <end position="63"/>
    </location>
</feature>
<dbReference type="KEGG" id="mis:MICPUN_56890"/>
<evidence type="ECO:0000313" key="2">
    <source>
        <dbReference type="EMBL" id="ACO62176.1"/>
    </source>
</evidence>
<protein>
    <submittedName>
        <fullName evidence="2">Uncharacterized protein</fullName>
    </submittedName>
</protein>
<sequence>MQGDARVSAADIKVTADLDRGCVLGRPKGPTFVSARDADEAGSQRHDRRTQAGSRKRFAGKVN</sequence>